<dbReference type="SUPFAM" id="SSF82153">
    <property type="entry name" value="FAS1 domain"/>
    <property type="match status" value="3"/>
</dbReference>
<evidence type="ECO:0000259" key="1">
    <source>
        <dbReference type="PROSITE" id="PS50213"/>
    </source>
</evidence>
<dbReference type="PANTHER" id="PTHR10900">
    <property type="entry name" value="PERIOSTIN-RELATED"/>
    <property type="match status" value="1"/>
</dbReference>
<dbReference type="InterPro" id="IPR036378">
    <property type="entry name" value="FAS1_dom_sf"/>
</dbReference>
<name>A0A5C4SQP6_9FLAO</name>
<comment type="caution">
    <text evidence="2">The sequence shown here is derived from an EMBL/GenBank/DDBJ whole genome shotgun (WGS) entry which is preliminary data.</text>
</comment>
<dbReference type="Pfam" id="PF02469">
    <property type="entry name" value="Fasciclin"/>
    <property type="match status" value="3"/>
</dbReference>
<accession>A0A5C4SQP6</accession>
<dbReference type="InterPro" id="IPR000782">
    <property type="entry name" value="FAS1_domain"/>
</dbReference>
<dbReference type="PROSITE" id="PS50213">
    <property type="entry name" value="FAS1"/>
    <property type="match status" value="3"/>
</dbReference>
<protein>
    <submittedName>
        <fullName evidence="2">Fasciclin domain-containing protein</fullName>
    </submittedName>
</protein>
<evidence type="ECO:0000313" key="3">
    <source>
        <dbReference type="Proteomes" id="UP000308713"/>
    </source>
</evidence>
<proteinExistence type="predicted"/>
<dbReference type="Gene3D" id="2.30.180.10">
    <property type="entry name" value="FAS1 domain"/>
    <property type="match status" value="3"/>
</dbReference>
<evidence type="ECO:0000313" key="2">
    <source>
        <dbReference type="EMBL" id="TNJ46407.1"/>
    </source>
</evidence>
<dbReference type="FunFam" id="2.30.180.10:FF:000032">
    <property type="entry name" value="Fasciclin domain-containing protein, putative"/>
    <property type="match status" value="3"/>
</dbReference>
<gene>
    <name evidence="2" type="ORF">FGF67_01930</name>
</gene>
<keyword evidence="3" id="KW-1185">Reference proteome</keyword>
<dbReference type="SMART" id="SM00554">
    <property type="entry name" value="FAS1"/>
    <property type="match status" value="3"/>
</dbReference>
<organism evidence="2 3">
    <name type="scientific">Allotamlana fucoidanivorans</name>
    <dbReference type="NCBI Taxonomy" id="2583814"/>
    <lineage>
        <taxon>Bacteria</taxon>
        <taxon>Pseudomonadati</taxon>
        <taxon>Bacteroidota</taxon>
        <taxon>Flavobacteriia</taxon>
        <taxon>Flavobacteriales</taxon>
        <taxon>Flavobacteriaceae</taxon>
        <taxon>Allotamlana</taxon>
    </lineage>
</organism>
<feature type="domain" description="FAS1" evidence="1">
    <location>
        <begin position="84"/>
        <end position="213"/>
    </location>
</feature>
<feature type="domain" description="FAS1" evidence="1">
    <location>
        <begin position="354"/>
        <end position="489"/>
    </location>
</feature>
<dbReference type="PANTHER" id="PTHR10900:SF77">
    <property type="entry name" value="FI19380P1"/>
    <property type="match status" value="1"/>
</dbReference>
<reference evidence="2 3" key="1">
    <citation type="submission" date="2019-05" db="EMBL/GenBank/DDBJ databases">
        <title>Tamlana fucoidanivorans sp. nov., isolated from the surface of algae collected from Fujian province in China.</title>
        <authorList>
            <person name="Li J."/>
        </authorList>
    </citation>
    <scope>NUCLEOTIDE SEQUENCE [LARGE SCALE GENOMIC DNA]</scope>
    <source>
        <strain evidence="2 3">CW2-9</strain>
    </source>
</reference>
<dbReference type="Proteomes" id="UP000308713">
    <property type="component" value="Unassembled WGS sequence"/>
</dbReference>
<sequence>MFIIFKNKLNKIIMFDKNDKILNKIMKTALTVNRLPKIYLYFLSALLISFLGFSCSDQEAETADLNSDLPSIVEVLESFNKGQSSTAKMLNNKEGDYTPTFDVLSKALARTKLASTVSRNRLTVFAPTDMAFAALGITTENVTEVENLADILLYHAVGMTVYSNQLENGPVTTVNGANVIVNIDNGVLINNAKVTMADIKARNGVVHVIDSVLFPPNLTIAGIAGSSDDFSILFDAVVKANLGGILTDGGPFTVFAPTNKAFMDLLEATPYNSLDDIPMDVLTQILLYHVVDGYVFSNQLMNGFVPTLNGAAVYVNLDMAPMVYINDSKVKISNVQATNGVIHAIDKVLMPPTMNLVETAASFDPEFSLLLTAANAAGLGDTLSNGGPFTVFAPTNQAFLNFLNLSDLEEAKGVIQGLDTTVLTNILLYHVVEGRVYSSDLSSGSVTTLNGNFDLDLSSLTIDGNAMLIPELLNVQATNGVIHVVDAVLMP</sequence>
<dbReference type="InterPro" id="IPR050904">
    <property type="entry name" value="Adhesion/Biosynth-related"/>
</dbReference>
<dbReference type="EMBL" id="VDCS01000002">
    <property type="protein sequence ID" value="TNJ46407.1"/>
    <property type="molecule type" value="Genomic_DNA"/>
</dbReference>
<feature type="domain" description="FAS1" evidence="1">
    <location>
        <begin position="217"/>
        <end position="349"/>
    </location>
</feature>
<dbReference type="AlphaFoldDB" id="A0A5C4SQP6"/>